<comment type="caution">
    <text evidence="2">The sequence shown here is derived from an EMBL/GenBank/DDBJ whole genome shotgun (WGS) entry which is preliminary data.</text>
</comment>
<feature type="transmembrane region" description="Helical" evidence="1">
    <location>
        <begin position="77"/>
        <end position="100"/>
    </location>
</feature>
<dbReference type="Pfam" id="PF01944">
    <property type="entry name" value="SpoIIM"/>
    <property type="match status" value="1"/>
</dbReference>
<organism evidence="2 3">
    <name type="scientific">Clostridium vincentii</name>
    <dbReference type="NCBI Taxonomy" id="52704"/>
    <lineage>
        <taxon>Bacteria</taxon>
        <taxon>Bacillati</taxon>
        <taxon>Bacillota</taxon>
        <taxon>Clostridia</taxon>
        <taxon>Eubacteriales</taxon>
        <taxon>Clostridiaceae</taxon>
        <taxon>Clostridium</taxon>
    </lineage>
</organism>
<keyword evidence="3" id="KW-1185">Reference proteome</keyword>
<keyword evidence="1" id="KW-0812">Transmembrane</keyword>
<dbReference type="Proteomes" id="UP000239471">
    <property type="component" value="Unassembled WGS sequence"/>
</dbReference>
<dbReference type="OrthoDB" id="1707382at2"/>
<dbReference type="PIRSF" id="PIRSF038973">
    <property type="entry name" value="SpoIIM"/>
    <property type="match status" value="1"/>
</dbReference>
<evidence type="ECO:0000256" key="1">
    <source>
        <dbReference type="SAM" id="Phobius"/>
    </source>
</evidence>
<dbReference type="NCBIfam" id="TIGR02831">
    <property type="entry name" value="spo_II_M"/>
    <property type="match status" value="1"/>
</dbReference>
<gene>
    <name evidence="2" type="primary">spoIIM</name>
    <name evidence="2" type="ORF">CLVI_29450</name>
</gene>
<dbReference type="AlphaFoldDB" id="A0A2T0BAQ1"/>
<proteinExistence type="predicted"/>
<keyword evidence="1" id="KW-0472">Membrane</keyword>
<reference evidence="2 3" key="1">
    <citation type="submission" date="2018-03" db="EMBL/GenBank/DDBJ databases">
        <title>Genome sequence of Clostridium vincentii DSM 10228.</title>
        <authorList>
            <person name="Poehlein A."/>
            <person name="Daniel R."/>
        </authorList>
    </citation>
    <scope>NUCLEOTIDE SEQUENCE [LARGE SCALE GENOMIC DNA]</scope>
    <source>
        <strain evidence="2 3">DSM 10228</strain>
    </source>
</reference>
<name>A0A2T0BAQ1_9CLOT</name>
<feature type="transmembrane region" description="Helical" evidence="1">
    <location>
        <begin position="17"/>
        <end position="37"/>
    </location>
</feature>
<dbReference type="InterPro" id="IPR002798">
    <property type="entry name" value="SpoIIM-like"/>
</dbReference>
<feature type="transmembrane region" description="Helical" evidence="1">
    <location>
        <begin position="136"/>
        <end position="154"/>
    </location>
</feature>
<dbReference type="EMBL" id="PVXQ01000041">
    <property type="protein sequence ID" value="PRR80887.1"/>
    <property type="molecule type" value="Genomic_DNA"/>
</dbReference>
<protein>
    <submittedName>
        <fullName evidence="2">Stage II sporulation protein M</fullName>
    </submittedName>
</protein>
<dbReference type="InterPro" id="IPR014196">
    <property type="entry name" value="SpoIIM"/>
</dbReference>
<evidence type="ECO:0000313" key="3">
    <source>
        <dbReference type="Proteomes" id="UP000239471"/>
    </source>
</evidence>
<dbReference type="RefSeq" id="WP_106060848.1">
    <property type="nucleotide sequence ID" value="NZ_PVXQ01000041.1"/>
</dbReference>
<accession>A0A2T0BAQ1</accession>
<keyword evidence="1" id="KW-1133">Transmembrane helix</keyword>
<evidence type="ECO:0000313" key="2">
    <source>
        <dbReference type="EMBL" id="PRR80887.1"/>
    </source>
</evidence>
<feature type="transmembrane region" description="Helical" evidence="1">
    <location>
        <begin position="175"/>
        <end position="197"/>
    </location>
</feature>
<feature type="transmembrane region" description="Helical" evidence="1">
    <location>
        <begin position="112"/>
        <end position="130"/>
    </location>
</feature>
<sequence>MKNFIRKINETFRENKLYYIIVLLLFCVGIVIGAYTVKYMNLGDKQDLANYFTTFVNGVEDRPVDYGVLLFDVVKKILFLIIPIILLSFTFFGSPIILIIDLIKGFSLGYTFAFLLTTFEGKGIGLALASTVPQNIIYIPCFIVLSMFSLKICNSRFKFKFARKNVPKTGFYSKAIGNELIIIAALFIVGIIVETYICPSLIKFIVTNVYM</sequence>